<comment type="caution">
    <text evidence="2">The sequence shown here is derived from an EMBL/GenBank/DDBJ whole genome shotgun (WGS) entry which is preliminary data.</text>
</comment>
<accession>A0A9W7TRV9</accession>
<dbReference type="Proteomes" id="UP001059041">
    <property type="component" value="Linkage Group LG10"/>
</dbReference>
<dbReference type="OrthoDB" id="8895157at2759"/>
<evidence type="ECO:0008006" key="4">
    <source>
        <dbReference type="Google" id="ProtNLM"/>
    </source>
</evidence>
<feature type="compositionally biased region" description="Polar residues" evidence="1">
    <location>
        <begin position="88"/>
        <end position="97"/>
    </location>
</feature>
<feature type="region of interest" description="Disordered" evidence="1">
    <location>
        <begin position="78"/>
        <end position="106"/>
    </location>
</feature>
<reference evidence="2" key="1">
    <citation type="submission" date="2021-02" db="EMBL/GenBank/DDBJ databases">
        <title>Comparative genomics reveals that relaxation of natural selection precedes convergent phenotypic evolution of cavefish.</title>
        <authorList>
            <person name="Peng Z."/>
        </authorList>
    </citation>
    <scope>NUCLEOTIDE SEQUENCE</scope>
    <source>
        <tissue evidence="2">Muscle</tissue>
    </source>
</reference>
<evidence type="ECO:0000313" key="3">
    <source>
        <dbReference type="Proteomes" id="UP001059041"/>
    </source>
</evidence>
<dbReference type="PANTHER" id="PTHR31025:SF27">
    <property type="entry name" value="SI:CH211-193K19.2-RELATED"/>
    <property type="match status" value="1"/>
</dbReference>
<organism evidence="2 3">
    <name type="scientific">Triplophysa rosa</name>
    <name type="common">Cave loach</name>
    <dbReference type="NCBI Taxonomy" id="992332"/>
    <lineage>
        <taxon>Eukaryota</taxon>
        <taxon>Metazoa</taxon>
        <taxon>Chordata</taxon>
        <taxon>Craniata</taxon>
        <taxon>Vertebrata</taxon>
        <taxon>Euteleostomi</taxon>
        <taxon>Actinopterygii</taxon>
        <taxon>Neopterygii</taxon>
        <taxon>Teleostei</taxon>
        <taxon>Ostariophysi</taxon>
        <taxon>Cypriniformes</taxon>
        <taxon>Nemacheilidae</taxon>
        <taxon>Triplophysa</taxon>
    </lineage>
</organism>
<evidence type="ECO:0000313" key="2">
    <source>
        <dbReference type="EMBL" id="KAI7804190.1"/>
    </source>
</evidence>
<keyword evidence="3" id="KW-1185">Reference proteome</keyword>
<dbReference type="PANTHER" id="PTHR31025">
    <property type="entry name" value="SI:CH211-196P9.1-RELATED"/>
    <property type="match status" value="1"/>
</dbReference>
<dbReference type="AlphaFoldDB" id="A0A9W7TRV9"/>
<name>A0A9W7TRV9_TRIRA</name>
<evidence type="ECO:0000256" key="1">
    <source>
        <dbReference type="SAM" id="MobiDB-lite"/>
    </source>
</evidence>
<dbReference type="EMBL" id="JAFHDT010000010">
    <property type="protein sequence ID" value="KAI7804190.1"/>
    <property type="molecule type" value="Genomic_DNA"/>
</dbReference>
<sequence>MTSPVRLRIILGEQNSQKVILQHGIPTSLSDLSKEIEKQCNLKGHFRLQFMDPDFDNEFMNLMSTSEIQDKSTLKVVFPTTPSDRDNSPTPQLDTSQSRSTCSSPALSLSSCDTLILSSPSTSASSGCVASVSPESSSRIKSSAWPAVFTVPRFAYDAELKLDQGNAAFKTHGTFLSPDPKLKISILDGLAEEIVRYKVYPTNTEFNQVAEALIEKHPCLKERGSANGYSGWKASLKYKLANYRTKLRNIGYTEVTVNSLKHKPAGISSPAYNIKKPRKAEVNYCPSHPLGETPETLEEVRVTLLSEIKKKNNEKTLRMLMDKTFSIRRHEVVKESPPIADFKTRWPALFRTEEICAEFERITTVPLVSTYFAKMDRYSAKLMKIYAK</sequence>
<proteinExistence type="predicted"/>
<protein>
    <recommendedName>
        <fullName evidence="4">Sterile alpha motif domain-containing protein 3</fullName>
    </recommendedName>
</protein>
<gene>
    <name evidence="2" type="ORF">IRJ41_001127</name>
</gene>